<dbReference type="RefSeq" id="WP_045441632.1">
    <property type="nucleotide sequence ID" value="NZ_BBIO01000001.1"/>
</dbReference>
<dbReference type="InterPro" id="IPR036108">
    <property type="entry name" value="4pyrrol_syn_uPrphyn_synt_sf"/>
</dbReference>
<dbReference type="EMBL" id="BBIO01000001">
    <property type="protein sequence ID" value="GAK43581.1"/>
    <property type="molecule type" value="Genomic_DNA"/>
</dbReference>
<dbReference type="Pfam" id="PF02602">
    <property type="entry name" value="HEM4"/>
    <property type="match status" value="1"/>
</dbReference>
<evidence type="ECO:0000313" key="3">
    <source>
        <dbReference type="Proteomes" id="UP000028702"/>
    </source>
</evidence>
<organism evidence="2 3">
    <name type="scientific">Tepidicaulis marinus</name>
    <dbReference type="NCBI Taxonomy" id="1333998"/>
    <lineage>
        <taxon>Bacteria</taxon>
        <taxon>Pseudomonadati</taxon>
        <taxon>Pseudomonadota</taxon>
        <taxon>Alphaproteobacteria</taxon>
        <taxon>Hyphomicrobiales</taxon>
        <taxon>Parvibaculaceae</taxon>
        <taxon>Tepidicaulis</taxon>
    </lineage>
</organism>
<reference evidence="2 3" key="1">
    <citation type="submission" date="2014-07" db="EMBL/GenBank/DDBJ databases">
        <title>Tepidicaulis marinum gen. nov., sp. nov., a novel marine bacterium denitrifying nitrate to nitrous oxide strictly under microaerobic conditions.</title>
        <authorList>
            <person name="Takeuchi M."/>
            <person name="Yamagishi T."/>
            <person name="Kamagata Y."/>
            <person name="Oshima K."/>
            <person name="Hattori M."/>
            <person name="Katayama T."/>
            <person name="Hanada S."/>
            <person name="Tamaki H."/>
            <person name="Marumo K."/>
            <person name="Maeda H."/>
            <person name="Nedachi M."/>
            <person name="Iwasaki W."/>
            <person name="Suwa Y."/>
            <person name="Sakata S."/>
        </authorList>
    </citation>
    <scope>NUCLEOTIDE SEQUENCE [LARGE SCALE GENOMIC DNA]</scope>
    <source>
        <strain evidence="2 3">MA2</strain>
    </source>
</reference>
<dbReference type="CDD" id="cd06578">
    <property type="entry name" value="HemD"/>
    <property type="match status" value="1"/>
</dbReference>
<sequence>MRLLVTRPEEDGAALEARLKDFGHEALCAPLLTIRYHPEKPLERAGAQALLATSANGIRAFARRADLSAWQDVPLLAVGPTTAALAAEAGFKTVLEGEGDAKALAALARARCVPGAGRLIHISGAVIAGDLKAWLEAEGFEVERAVLYEAAGAETFPAEAAEALRAGRIEGVLFYSRRTGEIFRRLCEEEGLTDFLASACAYCLAPGIREVLEGLPFRDFAVAGAPNEDALLDLLA</sequence>
<dbReference type="SUPFAM" id="SSF69618">
    <property type="entry name" value="HemD-like"/>
    <property type="match status" value="1"/>
</dbReference>
<evidence type="ECO:0000313" key="2">
    <source>
        <dbReference type="EMBL" id="GAK43581.1"/>
    </source>
</evidence>
<proteinExistence type="predicted"/>
<comment type="caution">
    <text evidence="2">The sequence shown here is derived from an EMBL/GenBank/DDBJ whole genome shotgun (WGS) entry which is preliminary data.</text>
</comment>
<dbReference type="eggNOG" id="COG1587">
    <property type="taxonomic scope" value="Bacteria"/>
</dbReference>
<accession>A0A081B6B3</accession>
<dbReference type="Gene3D" id="3.40.50.10090">
    <property type="match status" value="2"/>
</dbReference>
<dbReference type="STRING" id="1333998.M2A_0080"/>
<dbReference type="InterPro" id="IPR003754">
    <property type="entry name" value="4pyrrol_synth_uPrphyn_synth"/>
</dbReference>
<dbReference type="GO" id="GO:0004852">
    <property type="term" value="F:uroporphyrinogen-III synthase activity"/>
    <property type="evidence" value="ECO:0007669"/>
    <property type="project" value="InterPro"/>
</dbReference>
<name>A0A081B6B3_9HYPH</name>
<gene>
    <name evidence="2" type="ORF">M2A_0080</name>
</gene>
<dbReference type="GO" id="GO:0033014">
    <property type="term" value="P:tetrapyrrole biosynthetic process"/>
    <property type="evidence" value="ECO:0007669"/>
    <property type="project" value="InterPro"/>
</dbReference>
<protein>
    <submittedName>
        <fullName evidence="2">Uroporphyrinogen III synthase HEM4</fullName>
    </submittedName>
</protein>
<dbReference type="Proteomes" id="UP000028702">
    <property type="component" value="Unassembled WGS sequence"/>
</dbReference>
<evidence type="ECO:0000259" key="1">
    <source>
        <dbReference type="Pfam" id="PF02602"/>
    </source>
</evidence>
<keyword evidence="3" id="KW-1185">Reference proteome</keyword>
<dbReference type="AlphaFoldDB" id="A0A081B6B3"/>
<feature type="domain" description="Tetrapyrrole biosynthesis uroporphyrinogen III synthase" evidence="1">
    <location>
        <begin position="14"/>
        <end position="232"/>
    </location>
</feature>